<evidence type="ECO:0000259" key="4">
    <source>
        <dbReference type="PROSITE" id="PS01031"/>
    </source>
</evidence>
<dbReference type="GO" id="GO:0051082">
    <property type="term" value="F:unfolded protein binding"/>
    <property type="evidence" value="ECO:0007669"/>
    <property type="project" value="TreeGrafter"/>
</dbReference>
<reference evidence="5" key="1">
    <citation type="submission" date="2021-02" db="EMBL/GenBank/DDBJ databases">
        <authorList>
            <person name="Nowell W R."/>
        </authorList>
    </citation>
    <scope>NUCLEOTIDE SEQUENCE</scope>
    <source>
        <strain evidence="5">Ploen Becks lab</strain>
    </source>
</reference>
<evidence type="ECO:0000256" key="1">
    <source>
        <dbReference type="ARBA" id="ARBA00023016"/>
    </source>
</evidence>
<evidence type="ECO:0000313" key="5">
    <source>
        <dbReference type="EMBL" id="CAF0781980.1"/>
    </source>
</evidence>
<gene>
    <name evidence="5" type="ORF">OXX778_LOCUS5514</name>
</gene>
<dbReference type="GO" id="GO:0005737">
    <property type="term" value="C:cytoplasm"/>
    <property type="evidence" value="ECO:0007669"/>
    <property type="project" value="TreeGrafter"/>
</dbReference>
<dbReference type="AlphaFoldDB" id="A0A813RG44"/>
<dbReference type="InterPro" id="IPR008978">
    <property type="entry name" value="HSP20-like_chaperone"/>
</dbReference>
<dbReference type="InterPro" id="IPR002068">
    <property type="entry name" value="A-crystallin/Hsp20_dom"/>
</dbReference>
<dbReference type="Pfam" id="PF00011">
    <property type="entry name" value="HSP20"/>
    <property type="match status" value="2"/>
</dbReference>
<comment type="caution">
    <text evidence="5">The sequence shown here is derived from an EMBL/GenBank/DDBJ whole genome shotgun (WGS) entry which is preliminary data.</text>
</comment>
<organism evidence="5 6">
    <name type="scientific">Brachionus calyciflorus</name>
    <dbReference type="NCBI Taxonomy" id="104777"/>
    <lineage>
        <taxon>Eukaryota</taxon>
        <taxon>Metazoa</taxon>
        <taxon>Spiralia</taxon>
        <taxon>Gnathifera</taxon>
        <taxon>Rotifera</taxon>
        <taxon>Eurotatoria</taxon>
        <taxon>Monogononta</taxon>
        <taxon>Pseudotrocha</taxon>
        <taxon>Ploima</taxon>
        <taxon>Brachionidae</taxon>
        <taxon>Brachionus</taxon>
    </lineage>
</organism>
<name>A0A813RG44_9BILA</name>
<accession>A0A813RG44</accession>
<dbReference type="GO" id="GO:0042026">
    <property type="term" value="P:protein refolding"/>
    <property type="evidence" value="ECO:0007669"/>
    <property type="project" value="TreeGrafter"/>
</dbReference>
<dbReference type="Gene3D" id="2.60.40.790">
    <property type="match status" value="2"/>
</dbReference>
<evidence type="ECO:0000256" key="3">
    <source>
        <dbReference type="RuleBase" id="RU003616"/>
    </source>
</evidence>
<comment type="similarity">
    <text evidence="2 3">Belongs to the small heat shock protein (HSP20) family.</text>
</comment>
<dbReference type="OrthoDB" id="1431247at2759"/>
<feature type="domain" description="SHSP" evidence="4">
    <location>
        <begin position="38"/>
        <end position="156"/>
    </location>
</feature>
<keyword evidence="1" id="KW-0346">Stress response</keyword>
<proteinExistence type="inferred from homology"/>
<keyword evidence="6" id="KW-1185">Reference proteome</keyword>
<dbReference type="CDD" id="cd06526">
    <property type="entry name" value="metazoan_ACD"/>
    <property type="match status" value="1"/>
</dbReference>
<evidence type="ECO:0000313" key="6">
    <source>
        <dbReference type="Proteomes" id="UP000663879"/>
    </source>
</evidence>
<dbReference type="GO" id="GO:0009408">
    <property type="term" value="P:response to heat"/>
    <property type="evidence" value="ECO:0007669"/>
    <property type="project" value="TreeGrafter"/>
</dbReference>
<protein>
    <recommendedName>
        <fullName evidence="4">SHSP domain-containing protein</fullName>
    </recommendedName>
</protein>
<dbReference type="SUPFAM" id="SSF49764">
    <property type="entry name" value="HSP20-like chaperones"/>
    <property type="match status" value="2"/>
</dbReference>
<sequence length="256" mass="29741">MESWMRQPTMMGMGPSTLDVFDPFDELDRMMGRNLEWVNMPDILSEMKQLRPRVPKKWRVQLDVRGFKPKSIKCNVSDDHKKLIVSAHEGDETKKGTENYTHREMKRTFNLPKHCEVDKMVSFVTPNGKLIVEIPQKTEETHKGTEDLFPRIVEGEKGMKNVQMSMHLPESIDPSKVKVTCKDRDLIVQAEEKTESADSSSQMYFYRRSTMPENTDFNSLKCVMDKNHNLQITAPVSMEMKQSERAIPVEMRKSIQ</sequence>
<dbReference type="GO" id="GO:0005634">
    <property type="term" value="C:nucleus"/>
    <property type="evidence" value="ECO:0007669"/>
    <property type="project" value="TreeGrafter"/>
</dbReference>
<dbReference type="InterPro" id="IPR001436">
    <property type="entry name" value="Alpha-crystallin/sHSP_animal"/>
</dbReference>
<dbReference type="EMBL" id="CAJNOC010000604">
    <property type="protein sequence ID" value="CAF0781980.1"/>
    <property type="molecule type" value="Genomic_DNA"/>
</dbReference>
<dbReference type="PROSITE" id="PS01031">
    <property type="entry name" value="SHSP"/>
    <property type="match status" value="1"/>
</dbReference>
<dbReference type="PANTHER" id="PTHR45640">
    <property type="entry name" value="HEAT SHOCK PROTEIN HSP-12.2-RELATED"/>
    <property type="match status" value="1"/>
</dbReference>
<dbReference type="Proteomes" id="UP000663879">
    <property type="component" value="Unassembled WGS sequence"/>
</dbReference>
<evidence type="ECO:0000256" key="2">
    <source>
        <dbReference type="PROSITE-ProRule" id="PRU00285"/>
    </source>
</evidence>
<dbReference type="PANTHER" id="PTHR45640:SF13">
    <property type="entry name" value="HEAT SHOCK PROTEIN 22-RELATED"/>
    <property type="match status" value="1"/>
</dbReference>